<evidence type="ECO:0000256" key="2">
    <source>
        <dbReference type="ARBA" id="ARBA00022729"/>
    </source>
</evidence>
<dbReference type="AlphaFoldDB" id="A0A1M7UBR9"/>
<dbReference type="PANTHER" id="PTHR34001">
    <property type="entry name" value="BLL7405 PROTEIN"/>
    <property type="match status" value="1"/>
</dbReference>
<proteinExistence type="inferred from homology"/>
<protein>
    <submittedName>
        <fullName evidence="8">Outer membrane immunogenic protein</fullName>
    </submittedName>
</protein>
<feature type="chain" id="PRO_5012975079" evidence="6">
    <location>
        <begin position="23"/>
        <end position="295"/>
    </location>
</feature>
<keyword evidence="3" id="KW-0472">Membrane</keyword>
<dbReference type="SUPFAM" id="SSF56925">
    <property type="entry name" value="OMPA-like"/>
    <property type="match status" value="1"/>
</dbReference>
<gene>
    <name evidence="8" type="ORF">SAMN05444170_4324</name>
</gene>
<evidence type="ECO:0000259" key="7">
    <source>
        <dbReference type="Pfam" id="PF13505"/>
    </source>
</evidence>
<dbReference type="Proteomes" id="UP000184096">
    <property type="component" value="Chromosome I"/>
</dbReference>
<sequence>MKKRLLISSIATLALIGTPALAADMAVKAPPPAPAPVYSWTGWYGGFNVGGTWSDDPINVNTTTLQFCPVGICGGGAETAAAAAQGTSGVFSGKASGFIGGGQFGYNRQFNNWVAGFEADIQGVASSRASGASNATVALADGSGTVSSNLSATKAIDYLGTVRGRLGWLATPGLLVYGTGGLAYGGVRTSTNATSNLVTGFNCALVVCNNLSTGSSLSQTSAGWTAGGGLEWMWTRQWSVKVEYLYYDLGRATSSSQVADPLNGFAVPNYFVNNVQTSTRFNGNIARVGLNYQFH</sequence>
<dbReference type="OrthoDB" id="8455142at2"/>
<dbReference type="EMBL" id="LT670849">
    <property type="protein sequence ID" value="SHN80449.1"/>
    <property type="molecule type" value="Genomic_DNA"/>
</dbReference>
<organism evidence="8 9">
    <name type="scientific">Bradyrhizobium erythrophlei</name>
    <dbReference type="NCBI Taxonomy" id="1437360"/>
    <lineage>
        <taxon>Bacteria</taxon>
        <taxon>Pseudomonadati</taxon>
        <taxon>Pseudomonadota</taxon>
        <taxon>Alphaproteobacteria</taxon>
        <taxon>Hyphomicrobiales</taxon>
        <taxon>Nitrobacteraceae</taxon>
        <taxon>Bradyrhizobium</taxon>
    </lineage>
</organism>
<evidence type="ECO:0000313" key="9">
    <source>
        <dbReference type="Proteomes" id="UP000184096"/>
    </source>
</evidence>
<dbReference type="InterPro" id="IPR051692">
    <property type="entry name" value="OMP-like"/>
</dbReference>
<evidence type="ECO:0000313" key="8">
    <source>
        <dbReference type="EMBL" id="SHN80449.1"/>
    </source>
</evidence>
<dbReference type="Gene3D" id="2.40.160.20">
    <property type="match status" value="1"/>
</dbReference>
<accession>A0A1M7UBR9</accession>
<evidence type="ECO:0000256" key="6">
    <source>
        <dbReference type="SAM" id="SignalP"/>
    </source>
</evidence>
<keyword evidence="4" id="KW-0998">Cell outer membrane</keyword>
<keyword evidence="2 6" id="KW-0732">Signal</keyword>
<evidence type="ECO:0000256" key="3">
    <source>
        <dbReference type="ARBA" id="ARBA00023136"/>
    </source>
</evidence>
<dbReference type="Pfam" id="PF13505">
    <property type="entry name" value="OMP_b-brl"/>
    <property type="match status" value="1"/>
</dbReference>
<comment type="subcellular location">
    <subcellularLocation>
        <location evidence="1">Cell outer membrane</location>
    </subcellularLocation>
</comment>
<name>A0A1M7UBR9_9BRAD</name>
<evidence type="ECO:0000256" key="1">
    <source>
        <dbReference type="ARBA" id="ARBA00004442"/>
    </source>
</evidence>
<evidence type="ECO:0000256" key="5">
    <source>
        <dbReference type="ARBA" id="ARBA00038306"/>
    </source>
</evidence>
<dbReference type="GO" id="GO:0009279">
    <property type="term" value="C:cell outer membrane"/>
    <property type="evidence" value="ECO:0007669"/>
    <property type="project" value="UniProtKB-SubCell"/>
</dbReference>
<reference evidence="9" key="1">
    <citation type="submission" date="2016-11" db="EMBL/GenBank/DDBJ databases">
        <authorList>
            <person name="Varghese N."/>
            <person name="Submissions S."/>
        </authorList>
    </citation>
    <scope>NUCLEOTIDE SEQUENCE [LARGE SCALE GENOMIC DNA]</scope>
    <source>
        <strain evidence="9">GAS401</strain>
    </source>
</reference>
<evidence type="ECO:0000256" key="4">
    <source>
        <dbReference type="ARBA" id="ARBA00023237"/>
    </source>
</evidence>
<dbReference type="PANTHER" id="PTHR34001:SF3">
    <property type="entry name" value="BLL7405 PROTEIN"/>
    <property type="match status" value="1"/>
</dbReference>
<dbReference type="InterPro" id="IPR027385">
    <property type="entry name" value="Beta-barrel_OMP"/>
</dbReference>
<keyword evidence="9" id="KW-1185">Reference proteome</keyword>
<feature type="signal peptide" evidence="6">
    <location>
        <begin position="1"/>
        <end position="22"/>
    </location>
</feature>
<dbReference type="RefSeq" id="WP_072820882.1">
    <property type="nucleotide sequence ID" value="NZ_LT670849.1"/>
</dbReference>
<dbReference type="InterPro" id="IPR011250">
    <property type="entry name" value="OMP/PagP_B-barrel"/>
</dbReference>
<comment type="similarity">
    <text evidence="5">Belongs to the Omp25/RopB family.</text>
</comment>
<feature type="domain" description="Outer membrane protein beta-barrel" evidence="7">
    <location>
        <begin position="21"/>
        <end position="294"/>
    </location>
</feature>